<evidence type="ECO:0000313" key="3">
    <source>
        <dbReference type="Proteomes" id="UP001608902"/>
    </source>
</evidence>
<accession>A0ABD6EUQ0</accession>
<dbReference type="AlphaFoldDB" id="A0ABD6EUQ0"/>
<comment type="caution">
    <text evidence="2">The sequence shown here is derived from an EMBL/GenBank/DDBJ whole genome shotgun (WGS) entry which is preliminary data.</text>
</comment>
<feature type="domain" description="Anillin homology" evidence="1">
    <location>
        <begin position="14"/>
        <end position="96"/>
    </location>
</feature>
<dbReference type="PANTHER" id="PTHR21538">
    <property type="entry name" value="ANILLIN/RHOTEKIN RTKN"/>
    <property type="match status" value="1"/>
</dbReference>
<name>A0ABD6EUQ0_9BILA</name>
<sequence>MYNVLVVIFCFSDEQPPAFEIEISVYSARTDNNIDYNQTIRQRLTRSLGRRLGGTVKSNMTSDAVLYQTNLNCPDTPANSSFRLVGKTALTLSDIGSKVTVLDLHLSPDAESYAPPLYGHLCCRVVAQPLSVTSPLADGHISIRELNENRLYEDVPFRLQAGVLRCSVNRQGTDRRNGHQLILIHLNKDSEVLPARVPCSLLLMVKHDENMTRVLKKFLITAHSEEDISALAFALHHQLTDIDVWGESFATSSISLTSTTNSVLPTSLRRDNGRCLYDEIQIGDCSEIANRSCPTYYTNSPPYHLIDPSVIVPLSKAPSYSQTAPSGRRKDRTNVQSLFKDERERPKYVINLAVGDVTERDVNENYGTPNNVDDFVYPRMSREYQHSDSTDSQDSGRFRSLKKSWQRSFGALLSRKVNESVRM</sequence>
<dbReference type="InterPro" id="IPR051364">
    <property type="entry name" value="Cytokinesis/Rho-signaling"/>
</dbReference>
<evidence type="ECO:0000313" key="2">
    <source>
        <dbReference type="EMBL" id="MFH4983538.1"/>
    </source>
</evidence>
<protein>
    <recommendedName>
        <fullName evidence="1">Anillin homology domain-containing protein</fullName>
    </recommendedName>
</protein>
<reference evidence="2 3" key="1">
    <citation type="submission" date="2024-08" db="EMBL/GenBank/DDBJ databases">
        <title>Gnathostoma spinigerum genome.</title>
        <authorList>
            <person name="Gonzalez-Bertolin B."/>
            <person name="Monzon S."/>
            <person name="Zaballos A."/>
            <person name="Jimenez P."/>
            <person name="Dekumyoy P."/>
            <person name="Varona S."/>
            <person name="Cuesta I."/>
            <person name="Sumanam S."/>
            <person name="Adisakwattana P."/>
            <person name="Gasser R.B."/>
            <person name="Hernandez-Gonzalez A."/>
            <person name="Young N.D."/>
            <person name="Perteguer M.J."/>
        </authorList>
    </citation>
    <scope>NUCLEOTIDE SEQUENCE [LARGE SCALE GENOMIC DNA]</scope>
    <source>
        <strain evidence="2">AL3</strain>
        <tissue evidence="2">Liver</tissue>
    </source>
</reference>
<dbReference type="PANTHER" id="PTHR21538:SF24">
    <property type="entry name" value="PH DOMAIN-CONTAINING PROTEIN"/>
    <property type="match status" value="1"/>
</dbReference>
<keyword evidence="3" id="KW-1185">Reference proteome</keyword>
<dbReference type="Pfam" id="PF08174">
    <property type="entry name" value="Anillin"/>
    <property type="match status" value="1"/>
</dbReference>
<gene>
    <name evidence="2" type="ORF">AB6A40_010247</name>
</gene>
<dbReference type="InterPro" id="IPR012966">
    <property type="entry name" value="AHD"/>
</dbReference>
<organism evidence="2 3">
    <name type="scientific">Gnathostoma spinigerum</name>
    <dbReference type="NCBI Taxonomy" id="75299"/>
    <lineage>
        <taxon>Eukaryota</taxon>
        <taxon>Metazoa</taxon>
        <taxon>Ecdysozoa</taxon>
        <taxon>Nematoda</taxon>
        <taxon>Chromadorea</taxon>
        <taxon>Rhabditida</taxon>
        <taxon>Spirurina</taxon>
        <taxon>Gnathostomatomorpha</taxon>
        <taxon>Gnathostomatoidea</taxon>
        <taxon>Gnathostomatidae</taxon>
        <taxon>Gnathostoma</taxon>
    </lineage>
</organism>
<proteinExistence type="predicted"/>
<evidence type="ECO:0000259" key="1">
    <source>
        <dbReference type="Pfam" id="PF08174"/>
    </source>
</evidence>
<dbReference type="EMBL" id="JBGFUD010012722">
    <property type="protein sequence ID" value="MFH4983538.1"/>
    <property type="molecule type" value="Genomic_DNA"/>
</dbReference>
<dbReference type="Proteomes" id="UP001608902">
    <property type="component" value="Unassembled WGS sequence"/>
</dbReference>